<comment type="caution">
    <text evidence="1">The sequence shown here is derived from an EMBL/GenBank/DDBJ whole genome shotgun (WGS) entry which is preliminary data.</text>
</comment>
<organism evidence="1 2">
    <name type="scientific">Penicillium hordei</name>
    <dbReference type="NCBI Taxonomy" id="40994"/>
    <lineage>
        <taxon>Eukaryota</taxon>
        <taxon>Fungi</taxon>
        <taxon>Dikarya</taxon>
        <taxon>Ascomycota</taxon>
        <taxon>Pezizomycotina</taxon>
        <taxon>Eurotiomycetes</taxon>
        <taxon>Eurotiomycetidae</taxon>
        <taxon>Eurotiales</taxon>
        <taxon>Aspergillaceae</taxon>
        <taxon>Penicillium</taxon>
    </lineage>
</organism>
<dbReference type="Proteomes" id="UP001213799">
    <property type="component" value="Unassembled WGS sequence"/>
</dbReference>
<dbReference type="RefSeq" id="XP_056747449.1">
    <property type="nucleotide sequence ID" value="XM_056902162.1"/>
</dbReference>
<evidence type="ECO:0000313" key="1">
    <source>
        <dbReference type="EMBL" id="KAJ5588430.1"/>
    </source>
</evidence>
<gene>
    <name evidence="1" type="ORF">N7537_011108</name>
</gene>
<keyword evidence="2" id="KW-1185">Reference proteome</keyword>
<accession>A0AAD6DLS2</accession>
<dbReference type="GeneID" id="81592404"/>
<reference evidence="1" key="1">
    <citation type="journal article" date="2023" name="IMA Fungus">
        <title>Comparative genomic study of the Penicillium genus elucidates a diverse pangenome and 15 lateral gene transfer events.</title>
        <authorList>
            <person name="Petersen C."/>
            <person name="Sorensen T."/>
            <person name="Nielsen M.R."/>
            <person name="Sondergaard T.E."/>
            <person name="Sorensen J.L."/>
            <person name="Fitzpatrick D.A."/>
            <person name="Frisvad J.C."/>
            <person name="Nielsen K.L."/>
        </authorList>
    </citation>
    <scope>NUCLEOTIDE SEQUENCE</scope>
    <source>
        <strain evidence="1">IBT 12815</strain>
    </source>
</reference>
<name>A0AAD6DLS2_9EURO</name>
<protein>
    <submittedName>
        <fullName evidence="1">Uncharacterized protein</fullName>
    </submittedName>
</protein>
<sequence length="121" mass="13729">MSSLTPRNILQGTYWKCRILNLVKGGNMHISNVFKAEVIPHENSQNTSKSLKSAFMERALPNDTERELHAYCLPGVAPTQYFRKMYVIDDSTVALEYLDTTLTELKYQPNNMDTSSIIVAV</sequence>
<dbReference type="AlphaFoldDB" id="A0AAD6DLS2"/>
<dbReference type="EMBL" id="JAQJAE010000006">
    <property type="protein sequence ID" value="KAJ5588430.1"/>
    <property type="molecule type" value="Genomic_DNA"/>
</dbReference>
<evidence type="ECO:0000313" key="2">
    <source>
        <dbReference type="Proteomes" id="UP001213799"/>
    </source>
</evidence>
<proteinExistence type="predicted"/>
<reference evidence="1" key="2">
    <citation type="submission" date="2023-01" db="EMBL/GenBank/DDBJ databases">
        <authorList>
            <person name="Petersen C."/>
        </authorList>
    </citation>
    <scope>NUCLEOTIDE SEQUENCE</scope>
    <source>
        <strain evidence="1">IBT 12815</strain>
    </source>
</reference>